<keyword evidence="1" id="KW-1133">Transmembrane helix</keyword>
<organism evidence="2 3">
    <name type="scientific">Pedobacter albus</name>
    <dbReference type="NCBI Taxonomy" id="3113905"/>
    <lineage>
        <taxon>Bacteria</taxon>
        <taxon>Pseudomonadati</taxon>
        <taxon>Bacteroidota</taxon>
        <taxon>Sphingobacteriia</taxon>
        <taxon>Sphingobacteriales</taxon>
        <taxon>Sphingobacteriaceae</taxon>
        <taxon>Pedobacter</taxon>
    </lineage>
</organism>
<keyword evidence="1" id="KW-0812">Transmembrane</keyword>
<evidence type="ECO:0000256" key="1">
    <source>
        <dbReference type="SAM" id="Phobius"/>
    </source>
</evidence>
<dbReference type="Proteomes" id="UP001336835">
    <property type="component" value="Unassembled WGS sequence"/>
</dbReference>
<reference evidence="2 3" key="1">
    <citation type="submission" date="2024-01" db="EMBL/GenBank/DDBJ databases">
        <title>Pedobacter sp. nov., isolated from fresh soil.</title>
        <authorList>
            <person name="Le N.T.T."/>
        </authorList>
    </citation>
    <scope>NUCLEOTIDE SEQUENCE [LARGE SCALE GENOMIC DNA]</scope>
    <source>
        <strain evidence="2 3">KR3-3</strain>
    </source>
</reference>
<accession>A0ABU7I9M9</accession>
<evidence type="ECO:0000313" key="3">
    <source>
        <dbReference type="Proteomes" id="UP001336835"/>
    </source>
</evidence>
<dbReference type="EMBL" id="JAZDQT010000002">
    <property type="protein sequence ID" value="MEE1945909.1"/>
    <property type="molecule type" value="Genomic_DNA"/>
</dbReference>
<protein>
    <submittedName>
        <fullName evidence="2">Polymer-forming cytoskeletal protein</fullName>
    </submittedName>
</protein>
<sequence>MLKAGALYFAIVIAFFIAIVSASLIMLAAHYRNSYLKEIRYTRLLNNLNSGVEYALANKDAAEGKQTLDLFGDELDSLELDRKNWGIFDLAILKSFVKQDTLKRAFLIGNLTDSTALYLSDEDRPLSISGHTRITGNVELPKSGIRQSYAEGKPYDGGKELIFAGKIGNSTRTLKALNEKLLERLKQVLANQDRKLPLLQQNELKVSFLDSTRKFQLPQIANLADVKLEGNIILVSDSLVTISATAQLNGIQVYAPLIKVEEGFKGNCQLFAIDSILVANNVEFKYPSVLGVMRTKKSVVQPQIVLGDHVNFDGIIFSHEKERTALQTLIGLGKDTRVQGEIYSTGLLRVEKGSKVNGKVSCNRFLMKTPLTLYENFLIDVAFNRKARSRYYLSAKLFNAQQPNQILKWLN</sequence>
<feature type="transmembrane region" description="Helical" evidence="1">
    <location>
        <begin position="6"/>
        <end position="31"/>
    </location>
</feature>
<dbReference type="RefSeq" id="WP_330108228.1">
    <property type="nucleotide sequence ID" value="NZ_JAZDQT010000002.1"/>
</dbReference>
<proteinExistence type="predicted"/>
<keyword evidence="3" id="KW-1185">Reference proteome</keyword>
<gene>
    <name evidence="2" type="ORF">VRU48_12380</name>
</gene>
<keyword evidence="1" id="KW-0472">Membrane</keyword>
<comment type="caution">
    <text evidence="2">The sequence shown here is derived from an EMBL/GenBank/DDBJ whole genome shotgun (WGS) entry which is preliminary data.</text>
</comment>
<name>A0ABU7I9M9_9SPHI</name>
<evidence type="ECO:0000313" key="2">
    <source>
        <dbReference type="EMBL" id="MEE1945909.1"/>
    </source>
</evidence>